<feature type="transmembrane region" description="Helical" evidence="5">
    <location>
        <begin position="416"/>
        <end position="436"/>
    </location>
</feature>
<feature type="transmembrane region" description="Helical" evidence="5">
    <location>
        <begin position="442"/>
        <end position="462"/>
    </location>
</feature>
<evidence type="ECO:0000256" key="3">
    <source>
        <dbReference type="ARBA" id="ARBA00022989"/>
    </source>
</evidence>
<feature type="transmembrane region" description="Helical" evidence="5">
    <location>
        <begin position="211"/>
        <end position="231"/>
    </location>
</feature>
<feature type="transmembrane region" description="Helical" evidence="5">
    <location>
        <begin position="178"/>
        <end position="199"/>
    </location>
</feature>
<dbReference type="Proteomes" id="UP001057702">
    <property type="component" value="Unassembled WGS sequence"/>
</dbReference>
<keyword evidence="7" id="KW-1185">Reference proteome</keyword>
<feature type="transmembrane region" description="Helical" evidence="5">
    <location>
        <begin position="56"/>
        <end position="77"/>
    </location>
</feature>
<dbReference type="EMBL" id="JANFNG010000001">
    <property type="protein sequence ID" value="MCQ4079568.1"/>
    <property type="molecule type" value="Genomic_DNA"/>
</dbReference>
<dbReference type="RefSeq" id="WP_255918413.1">
    <property type="nucleotide sequence ID" value="NZ_JANFNG010000001.1"/>
</dbReference>
<accession>A0ABT1PR01</accession>
<dbReference type="Gene3D" id="1.20.1740.10">
    <property type="entry name" value="Amino acid/polyamine transporter I"/>
    <property type="match status" value="1"/>
</dbReference>
<evidence type="ECO:0000256" key="4">
    <source>
        <dbReference type="ARBA" id="ARBA00023136"/>
    </source>
</evidence>
<comment type="subcellular location">
    <subcellularLocation>
        <location evidence="1">Membrane</location>
        <topology evidence="1">Multi-pass membrane protein</topology>
    </subcellularLocation>
</comment>
<keyword evidence="2 5" id="KW-0812">Transmembrane</keyword>
<evidence type="ECO:0000256" key="5">
    <source>
        <dbReference type="SAM" id="Phobius"/>
    </source>
</evidence>
<evidence type="ECO:0000256" key="2">
    <source>
        <dbReference type="ARBA" id="ARBA00022692"/>
    </source>
</evidence>
<feature type="transmembrane region" description="Helical" evidence="5">
    <location>
        <begin position="89"/>
        <end position="107"/>
    </location>
</feature>
<feature type="transmembrane region" description="Helical" evidence="5">
    <location>
        <begin position="380"/>
        <end position="404"/>
    </location>
</feature>
<feature type="transmembrane region" description="Helical" evidence="5">
    <location>
        <begin position="144"/>
        <end position="166"/>
    </location>
</feature>
<feature type="transmembrane region" description="Helical" evidence="5">
    <location>
        <begin position="503"/>
        <end position="521"/>
    </location>
</feature>
<comment type="caution">
    <text evidence="6">The sequence shown here is derived from an EMBL/GenBank/DDBJ whole genome shotgun (WGS) entry which is preliminary data.</text>
</comment>
<evidence type="ECO:0000313" key="7">
    <source>
        <dbReference type="Proteomes" id="UP001057702"/>
    </source>
</evidence>
<proteinExistence type="predicted"/>
<keyword evidence="3 5" id="KW-1133">Transmembrane helix</keyword>
<feature type="transmembrane region" description="Helical" evidence="5">
    <location>
        <begin position="474"/>
        <end position="491"/>
    </location>
</feature>
<gene>
    <name evidence="6" type="ORF">NGB36_02860</name>
</gene>
<feature type="transmembrane region" description="Helical" evidence="5">
    <location>
        <begin position="21"/>
        <end position="50"/>
    </location>
</feature>
<dbReference type="PANTHER" id="PTHR47547:SF1">
    <property type="entry name" value="ASPARTATE-PROTON SYMPORTER"/>
    <property type="match status" value="1"/>
</dbReference>
<sequence length="549" mass="58250">MTKTNAADDARGAGLGRLRRAVGFWGLMFISLGSIIGSGWLLGALTTAVIAGPASLVSWVLASVMLAVLALVHAELGAAYPVAGGTARFPFFAFGPVVGFTAGWMSWLRSVLIAPIEVEATLSYCDRIGWVRDQVRILHPDGTLTAWGLLIASCFMLLFTLINIVGVKLLAATNSITVVFKTAVPLLTVAVLLSLVFHASNFTAGGGFAPYGAHGVFAALPAGVVFAFLGFEQAIQLAGEARDPQRDVSRAVIVAMAIGTAVYLLLEIAFIAALDPAAVAHGWANPVGKGDFGPYATLATAVGAGWLASILYVDAVVSPAGTGLVYLAGATRLAYAMGREQLLPRPMARVSRRGIPVVSVLLAFVVGEIAFLPFPSWKALVSLVTSAAAVMYAYAPVALYALRVRDGDRPRPYRLPAWRVLGPAGFVFADLIFYWSGYEADWKLGFTIVLGLAVFAGSRLATPATERRALRWRPALWVWPWLAGLVLIGRFGRYGGVRSLPEWWDLLIVIVFSLVIYYAAVRMAVSADAVDAAVTAEAEGESEPRPPAA</sequence>
<reference evidence="6" key="1">
    <citation type="submission" date="2022-06" db="EMBL/GenBank/DDBJ databases">
        <title>Draft genome sequence of Streptomyces sp. RB6PN25 isolated from peat swamp forest in Thailand.</title>
        <authorList>
            <person name="Duangmal K."/>
            <person name="Klaysubun C."/>
        </authorList>
    </citation>
    <scope>NUCLEOTIDE SEQUENCE</scope>
    <source>
        <strain evidence="6">RB6PN25</strain>
    </source>
</reference>
<feature type="transmembrane region" description="Helical" evidence="5">
    <location>
        <begin position="251"/>
        <end position="272"/>
    </location>
</feature>
<dbReference type="InterPro" id="IPR052962">
    <property type="entry name" value="AA_Transporter_AGT"/>
</dbReference>
<dbReference type="Pfam" id="PF13520">
    <property type="entry name" value="AA_permease_2"/>
    <property type="match status" value="1"/>
</dbReference>
<evidence type="ECO:0000256" key="1">
    <source>
        <dbReference type="ARBA" id="ARBA00004141"/>
    </source>
</evidence>
<dbReference type="InterPro" id="IPR002293">
    <property type="entry name" value="AA/rel_permease1"/>
</dbReference>
<dbReference type="PIRSF" id="PIRSF006060">
    <property type="entry name" value="AA_transporter"/>
    <property type="match status" value="1"/>
</dbReference>
<dbReference type="PANTHER" id="PTHR47547">
    <property type="match status" value="1"/>
</dbReference>
<name>A0ABT1PR01_9ACTN</name>
<feature type="transmembrane region" description="Helical" evidence="5">
    <location>
        <begin position="355"/>
        <end position="374"/>
    </location>
</feature>
<protein>
    <submittedName>
        <fullName evidence="6">APC family permease</fullName>
    </submittedName>
</protein>
<organism evidence="6 7">
    <name type="scientific">Streptomyces humicola</name>
    <dbReference type="NCBI Taxonomy" id="2953240"/>
    <lineage>
        <taxon>Bacteria</taxon>
        <taxon>Bacillati</taxon>
        <taxon>Actinomycetota</taxon>
        <taxon>Actinomycetes</taxon>
        <taxon>Kitasatosporales</taxon>
        <taxon>Streptomycetaceae</taxon>
        <taxon>Streptomyces</taxon>
    </lineage>
</organism>
<evidence type="ECO:0000313" key="6">
    <source>
        <dbReference type="EMBL" id="MCQ4079568.1"/>
    </source>
</evidence>
<keyword evidence="4 5" id="KW-0472">Membrane</keyword>